<dbReference type="CDD" id="cd00090">
    <property type="entry name" value="HTH_ARSR"/>
    <property type="match status" value="1"/>
</dbReference>
<dbReference type="EMBL" id="JAQFWQ010000172">
    <property type="protein sequence ID" value="MDA2815127.1"/>
    <property type="molecule type" value="Genomic_DNA"/>
</dbReference>
<evidence type="ECO:0000256" key="2">
    <source>
        <dbReference type="ARBA" id="ARBA00023015"/>
    </source>
</evidence>
<dbReference type="InterPro" id="IPR005119">
    <property type="entry name" value="LysR_subst-bd"/>
</dbReference>
<comment type="caution">
    <text evidence="6">The sequence shown here is derived from an EMBL/GenBank/DDBJ whole genome shotgun (WGS) entry which is preliminary data.</text>
</comment>
<dbReference type="Gene3D" id="1.10.10.10">
    <property type="entry name" value="Winged helix-like DNA-binding domain superfamily/Winged helix DNA-binding domain"/>
    <property type="match status" value="1"/>
</dbReference>
<dbReference type="PRINTS" id="PR00039">
    <property type="entry name" value="HTHLYSR"/>
</dbReference>
<proteinExistence type="inferred from homology"/>
<reference evidence="6 7" key="1">
    <citation type="submission" date="2023-01" db="EMBL/GenBank/DDBJ databases">
        <title>Draft genome sequence of Nocardiopsis sp. RSe5-2 isolated from halophytes.</title>
        <authorList>
            <person name="Duangmal K."/>
            <person name="Chantavorakit T."/>
        </authorList>
    </citation>
    <scope>NUCLEOTIDE SEQUENCE [LARGE SCALE GENOMIC DNA]</scope>
    <source>
        <strain evidence="6 7">RSe5-2</strain>
    </source>
</reference>
<evidence type="ECO:0000313" key="7">
    <source>
        <dbReference type="Proteomes" id="UP001527866"/>
    </source>
</evidence>
<dbReference type="Proteomes" id="UP001527866">
    <property type="component" value="Unassembled WGS sequence"/>
</dbReference>
<evidence type="ECO:0000256" key="3">
    <source>
        <dbReference type="ARBA" id="ARBA00023125"/>
    </source>
</evidence>
<gene>
    <name evidence="6" type="ORF">O4J56_31085</name>
</gene>
<dbReference type="Pfam" id="PF00126">
    <property type="entry name" value="HTH_1"/>
    <property type="match status" value="1"/>
</dbReference>
<protein>
    <submittedName>
        <fullName evidence="6">LysR family transcriptional regulator</fullName>
    </submittedName>
</protein>
<sequence length="302" mass="32128">MFDETRLRVFAAIAREGSVTGAAAALHYAQPSVSHHLARLEAEAGVALVRRSGRGIRLTDAGAALAVRAEEILGRIDQARAELAAHAGLTRGRVRLPAFPSALAVLVPRAAARFAERHPGVEAALVEAEPPEALAAVRRGEADAAVVFRHEDEPPPEGFHTVRLMEDPVHLVVPEAARGRRRGPPRLRDFADGRWITGCERCRAQLLRACAAEGFEPEVAYATDDYVAVQALVAAGLGVSTLPELALRAHRGDGLRTEPTGAVRLVEAVTFGAPPLPAPVEAFLEVLAETARTLDGPAPDQR</sequence>
<feature type="domain" description="HTH lysR-type" evidence="5">
    <location>
        <begin position="2"/>
        <end position="59"/>
    </location>
</feature>
<keyword evidence="2" id="KW-0805">Transcription regulation</keyword>
<dbReference type="RefSeq" id="WP_270690741.1">
    <property type="nucleotide sequence ID" value="NZ_JAQFWQ010000172.1"/>
</dbReference>
<evidence type="ECO:0000256" key="1">
    <source>
        <dbReference type="ARBA" id="ARBA00009437"/>
    </source>
</evidence>
<dbReference type="SUPFAM" id="SSF53850">
    <property type="entry name" value="Periplasmic binding protein-like II"/>
    <property type="match status" value="1"/>
</dbReference>
<name>A0ABT4UFJ5_9ACTN</name>
<dbReference type="PROSITE" id="PS50931">
    <property type="entry name" value="HTH_LYSR"/>
    <property type="match status" value="1"/>
</dbReference>
<keyword evidence="7" id="KW-1185">Reference proteome</keyword>
<organism evidence="6 7">
    <name type="scientific">Nocardiopsis endophytica</name>
    <dbReference type="NCBI Taxonomy" id="3018445"/>
    <lineage>
        <taxon>Bacteria</taxon>
        <taxon>Bacillati</taxon>
        <taxon>Actinomycetota</taxon>
        <taxon>Actinomycetes</taxon>
        <taxon>Streptosporangiales</taxon>
        <taxon>Nocardiopsidaceae</taxon>
        <taxon>Nocardiopsis</taxon>
    </lineage>
</organism>
<dbReference type="Pfam" id="PF03466">
    <property type="entry name" value="LysR_substrate"/>
    <property type="match status" value="1"/>
</dbReference>
<evidence type="ECO:0000256" key="4">
    <source>
        <dbReference type="ARBA" id="ARBA00023163"/>
    </source>
</evidence>
<dbReference type="InterPro" id="IPR050950">
    <property type="entry name" value="HTH-type_LysR_regulators"/>
</dbReference>
<evidence type="ECO:0000259" key="5">
    <source>
        <dbReference type="PROSITE" id="PS50931"/>
    </source>
</evidence>
<evidence type="ECO:0000313" key="6">
    <source>
        <dbReference type="EMBL" id="MDA2815127.1"/>
    </source>
</evidence>
<keyword evidence="3" id="KW-0238">DNA-binding</keyword>
<keyword evidence="4" id="KW-0804">Transcription</keyword>
<dbReference type="InterPro" id="IPR000847">
    <property type="entry name" value="LysR_HTH_N"/>
</dbReference>
<comment type="similarity">
    <text evidence="1">Belongs to the LysR transcriptional regulatory family.</text>
</comment>
<dbReference type="SUPFAM" id="SSF46785">
    <property type="entry name" value="Winged helix' DNA-binding domain"/>
    <property type="match status" value="1"/>
</dbReference>
<dbReference type="InterPro" id="IPR036390">
    <property type="entry name" value="WH_DNA-bd_sf"/>
</dbReference>
<dbReference type="PANTHER" id="PTHR30419">
    <property type="entry name" value="HTH-TYPE TRANSCRIPTIONAL REGULATOR YBHD"/>
    <property type="match status" value="1"/>
</dbReference>
<accession>A0ABT4UFJ5</accession>
<dbReference type="Gene3D" id="3.40.190.10">
    <property type="entry name" value="Periplasmic binding protein-like II"/>
    <property type="match status" value="2"/>
</dbReference>
<dbReference type="InterPro" id="IPR011991">
    <property type="entry name" value="ArsR-like_HTH"/>
</dbReference>
<dbReference type="InterPro" id="IPR036388">
    <property type="entry name" value="WH-like_DNA-bd_sf"/>
</dbReference>